<organism evidence="2 3">
    <name type="scientific">Syntrophothermus lipocalidus (strain DSM 12680 / TGB-C1)</name>
    <dbReference type="NCBI Taxonomy" id="643648"/>
    <lineage>
        <taxon>Bacteria</taxon>
        <taxon>Bacillati</taxon>
        <taxon>Bacillota</taxon>
        <taxon>Clostridia</taxon>
        <taxon>Eubacteriales</taxon>
        <taxon>Syntrophomonadaceae</taxon>
        <taxon>Syntrophothermus</taxon>
    </lineage>
</organism>
<keyword evidence="2" id="KW-0378">Hydrolase</keyword>
<sequence>MTELTGPIKIIRAQSKAAYPYCHCLYVDGDVKAVFDTGAGRKAFAELDPESVDMVIYSHFHPDHTHGHELFAKSTYCIHALDYPAMVSREKYFYYVGLQLWDELLEAPNLEYGKMMRERHPDPDFPDVTSRVKRIDLMFQEGDVFDFGKTKATVIHTPGHTPGHSCFFFEQEGVLFSGDIDLIPFGPWYASYLSNLDDFLSSIEKLKMLAPQVIVSCHRRYITENIGAELDAYRQKIFERESRVIGLLETPQTLNDLASKGIIYSDHPHVYYEFWEKLMLLKHLDRLEKMGVVGTDGNVWYKV</sequence>
<reference evidence="2 3" key="2">
    <citation type="journal article" date="2010" name="Stand. Genomic Sci.">
        <title>Complete genome sequence of Syntrophothermus lipocalidus type strain (TGB-C1).</title>
        <authorList>
            <person name="Djao O.D."/>
            <person name="Zhang X."/>
            <person name="Lucas S."/>
            <person name="Lapidus A."/>
            <person name="Del Rio T.G."/>
            <person name="Nolan M."/>
            <person name="Tice H."/>
            <person name="Cheng J.F."/>
            <person name="Han C."/>
            <person name="Tapia R."/>
            <person name="Goodwin L."/>
            <person name="Pitluck S."/>
            <person name="Liolios K."/>
            <person name="Ivanova N."/>
            <person name="Mavromatis K."/>
            <person name="Mikhailova N."/>
            <person name="Ovchinnikova G."/>
            <person name="Pati A."/>
            <person name="Brambilla E."/>
            <person name="Chen A."/>
            <person name="Palaniappan K."/>
            <person name="Land M."/>
            <person name="Hauser L."/>
            <person name="Chang Y.J."/>
            <person name="Jeffries C.D."/>
            <person name="Rohde M."/>
            <person name="Sikorski J."/>
            <person name="Spring S."/>
            <person name="Goker M."/>
            <person name="Detter J.C."/>
            <person name="Woyke T."/>
            <person name="Bristow J."/>
            <person name="Eisen J.A."/>
            <person name="Markowitz V."/>
            <person name="Hugenholtz P."/>
            <person name="Kyrpides N.C."/>
            <person name="Klenk H.P."/>
        </authorList>
    </citation>
    <scope>NUCLEOTIDE SEQUENCE [LARGE SCALE GENOMIC DNA]</scope>
    <source>
        <strain evidence="3">DSM 12680 / TGB-C1</strain>
    </source>
</reference>
<evidence type="ECO:0000313" key="2">
    <source>
        <dbReference type="EMBL" id="ADI01935.1"/>
    </source>
</evidence>
<proteinExistence type="predicted"/>
<feature type="domain" description="Metallo-beta-lactamase" evidence="1">
    <location>
        <begin position="21"/>
        <end position="218"/>
    </location>
</feature>
<dbReference type="GO" id="GO:0016787">
    <property type="term" value="F:hydrolase activity"/>
    <property type="evidence" value="ECO:0007669"/>
    <property type="project" value="UniProtKB-KW"/>
</dbReference>
<gene>
    <name evidence="2" type="ordered locus">Slip_1162</name>
</gene>
<dbReference type="eggNOG" id="COG0491">
    <property type="taxonomic scope" value="Bacteria"/>
</dbReference>
<dbReference type="AlphaFoldDB" id="D7CMK0"/>
<dbReference type="SMART" id="SM00849">
    <property type="entry name" value="Lactamase_B"/>
    <property type="match status" value="1"/>
</dbReference>
<dbReference type="Pfam" id="PF00753">
    <property type="entry name" value="Lactamase_B"/>
    <property type="match status" value="1"/>
</dbReference>
<dbReference type="RefSeq" id="WP_013175337.1">
    <property type="nucleotide sequence ID" value="NC_014220.1"/>
</dbReference>
<name>D7CMK0_SYNLT</name>
<dbReference type="STRING" id="643648.Slip_1162"/>
<dbReference type="PANTHER" id="PTHR23131">
    <property type="entry name" value="ENDORIBONUCLEASE LACTB2"/>
    <property type="match status" value="1"/>
</dbReference>
<dbReference type="SUPFAM" id="SSF56281">
    <property type="entry name" value="Metallo-hydrolase/oxidoreductase"/>
    <property type="match status" value="1"/>
</dbReference>
<dbReference type="OrthoDB" id="9761531at2"/>
<evidence type="ECO:0000313" key="3">
    <source>
        <dbReference type="Proteomes" id="UP000000378"/>
    </source>
</evidence>
<dbReference type="InterPro" id="IPR036866">
    <property type="entry name" value="RibonucZ/Hydroxyglut_hydro"/>
</dbReference>
<protein>
    <submittedName>
        <fullName evidence="2">Zn-dependent hydrolase including glyoxylase-like protein</fullName>
    </submittedName>
</protein>
<evidence type="ECO:0000259" key="1">
    <source>
        <dbReference type="SMART" id="SM00849"/>
    </source>
</evidence>
<dbReference type="InterPro" id="IPR050662">
    <property type="entry name" value="Sec-metab_biosynth-thioest"/>
</dbReference>
<dbReference type="Gene3D" id="3.60.15.10">
    <property type="entry name" value="Ribonuclease Z/Hydroxyacylglutathione hydrolase-like"/>
    <property type="match status" value="1"/>
</dbReference>
<dbReference type="Proteomes" id="UP000000378">
    <property type="component" value="Chromosome"/>
</dbReference>
<dbReference type="CDD" id="cd06262">
    <property type="entry name" value="metallo-hydrolase-like_MBL-fold"/>
    <property type="match status" value="1"/>
</dbReference>
<keyword evidence="3" id="KW-1185">Reference proteome</keyword>
<dbReference type="HOGENOM" id="CLU_936035_0_0_9"/>
<dbReference type="EMBL" id="CP002048">
    <property type="protein sequence ID" value="ADI01935.1"/>
    <property type="molecule type" value="Genomic_DNA"/>
</dbReference>
<dbReference type="KEGG" id="slp:Slip_1162"/>
<dbReference type="InterPro" id="IPR001279">
    <property type="entry name" value="Metallo-B-lactamas"/>
</dbReference>
<reference evidence="3" key="1">
    <citation type="journal article" date="2010" name="Stand. Genomic Sci.">
        <title>Complete genome sequence of Syntrophothermus lipocalidus type strain (TGB-C1T).</title>
        <authorList>
            <consortium name="US DOE Joint Genome Institute (JGI-PGF)"/>
            <person name="Djao O."/>
            <person name="Zhang X."/>
            <person name="Lucas S."/>
            <person name="Lapidus A."/>
            <person name="Glavina Del Rio T."/>
            <person name="Nolan M."/>
            <person name="Tice H."/>
            <person name="Cheng J."/>
            <person name="Han C."/>
            <person name="Tapia R."/>
            <person name="Goodwin L."/>
            <person name="Pitluck S."/>
            <person name="Liolios K."/>
            <person name="Ivanova N."/>
            <person name="Mavromatis K."/>
            <person name="Mikhailova N."/>
            <person name="Ovchinnikova G."/>
            <person name="Pati A."/>
            <person name="Brambilla E."/>
            <person name="Chen A."/>
            <person name="Palaniappan K."/>
            <person name="Land M."/>
            <person name="Hauser L."/>
            <person name="Chang Y."/>
            <person name="Jeffries C."/>
            <person name="Rohde M."/>
            <person name="Sikorski J."/>
            <person name="Spring S."/>
            <person name="Goker M."/>
            <person name="Detter J."/>
            <person name="Woyke T."/>
            <person name="Bristow J."/>
            <person name="Eisen J."/>
            <person name="Markowitz V."/>
            <person name="Hugenholtz P."/>
            <person name="Kyrpides N."/>
            <person name="Klenk H."/>
        </authorList>
    </citation>
    <scope>NUCLEOTIDE SEQUENCE [LARGE SCALE GENOMIC DNA]</scope>
    <source>
        <strain evidence="3">DSM 12680 / TGB-C1</strain>
    </source>
</reference>
<accession>D7CMK0</accession>